<protein>
    <submittedName>
        <fullName evidence="1">Uncharacterized protein</fullName>
    </submittedName>
</protein>
<gene>
    <name evidence="1" type="ORF">ACFPM3_19405</name>
</gene>
<reference evidence="2" key="1">
    <citation type="journal article" date="2019" name="Int. J. Syst. Evol. Microbiol.">
        <title>The Global Catalogue of Microorganisms (GCM) 10K type strain sequencing project: providing services to taxonomists for standard genome sequencing and annotation.</title>
        <authorList>
            <consortium name="The Broad Institute Genomics Platform"/>
            <consortium name="The Broad Institute Genome Sequencing Center for Infectious Disease"/>
            <person name="Wu L."/>
            <person name="Ma J."/>
        </authorList>
    </citation>
    <scope>NUCLEOTIDE SEQUENCE [LARGE SCALE GENOMIC DNA]</scope>
    <source>
        <strain evidence="2">CGMCC 4.1648</strain>
    </source>
</reference>
<proteinExistence type="predicted"/>
<dbReference type="EMBL" id="JBHSJD010000014">
    <property type="protein sequence ID" value="MFC5024298.1"/>
    <property type="molecule type" value="Genomic_DNA"/>
</dbReference>
<name>A0ABV9XJK4_9ACTN</name>
<evidence type="ECO:0000313" key="2">
    <source>
        <dbReference type="Proteomes" id="UP001595829"/>
    </source>
</evidence>
<comment type="caution">
    <text evidence="1">The sequence shown here is derived from an EMBL/GenBank/DDBJ whole genome shotgun (WGS) entry which is preliminary data.</text>
</comment>
<accession>A0ABV9XJK4</accession>
<evidence type="ECO:0000313" key="1">
    <source>
        <dbReference type="EMBL" id="MFC5024298.1"/>
    </source>
</evidence>
<sequence>MSSRVGTRNLTRISKGTDQVITLFSSQDCTGPSAPVSPGQARLALEGLGSFHAP</sequence>
<organism evidence="1 2">
    <name type="scientific">Streptomyces coeruleoprunus</name>
    <dbReference type="NCBI Taxonomy" id="285563"/>
    <lineage>
        <taxon>Bacteria</taxon>
        <taxon>Bacillati</taxon>
        <taxon>Actinomycetota</taxon>
        <taxon>Actinomycetes</taxon>
        <taxon>Kitasatosporales</taxon>
        <taxon>Streptomycetaceae</taxon>
        <taxon>Streptomyces</taxon>
    </lineage>
</organism>
<dbReference type="RefSeq" id="WP_345686411.1">
    <property type="nucleotide sequence ID" value="NZ_BAABIT010000001.1"/>
</dbReference>
<dbReference type="Proteomes" id="UP001595829">
    <property type="component" value="Unassembled WGS sequence"/>
</dbReference>
<keyword evidence="2" id="KW-1185">Reference proteome</keyword>